<feature type="region of interest" description="Disordered" evidence="5">
    <location>
        <begin position="246"/>
        <end position="278"/>
    </location>
</feature>
<evidence type="ECO:0000256" key="5">
    <source>
        <dbReference type="SAM" id="MobiDB-lite"/>
    </source>
</evidence>
<reference evidence="7" key="1">
    <citation type="journal article" date="2013" name="Genome Announc.">
        <title>Genome sequence of the basidiomycetous yeast Pseudozyma antarctica T-34, a producer of the glycolipid biosurfactants mannosylerythritol lipids.</title>
        <authorList>
            <person name="Morita T."/>
            <person name="Koike H."/>
            <person name="Koyama Y."/>
            <person name="Hagiwara H."/>
            <person name="Ito E."/>
            <person name="Fukuoka T."/>
            <person name="Imura T."/>
            <person name="Machida M."/>
            <person name="Kitamoto D."/>
        </authorList>
    </citation>
    <scope>NUCLEOTIDE SEQUENCE [LARGE SCALE GENOMIC DNA]</scope>
    <source>
        <strain evidence="7">T-34</strain>
    </source>
</reference>
<dbReference type="InterPro" id="IPR002136">
    <property type="entry name" value="Ribosomal_uL4"/>
</dbReference>
<dbReference type="GO" id="GO:1990904">
    <property type="term" value="C:ribonucleoprotein complex"/>
    <property type="evidence" value="ECO:0007669"/>
    <property type="project" value="UniProtKB-KW"/>
</dbReference>
<organism evidence="6 7">
    <name type="scientific">Pseudozyma antarctica (strain T-34)</name>
    <name type="common">Yeast</name>
    <name type="synonym">Candida antarctica</name>
    <dbReference type="NCBI Taxonomy" id="1151754"/>
    <lineage>
        <taxon>Eukaryota</taxon>
        <taxon>Fungi</taxon>
        <taxon>Dikarya</taxon>
        <taxon>Basidiomycota</taxon>
        <taxon>Ustilaginomycotina</taxon>
        <taxon>Ustilaginomycetes</taxon>
        <taxon>Ustilaginales</taxon>
        <taxon>Ustilaginaceae</taxon>
        <taxon>Moesziomyces</taxon>
    </lineage>
</organism>
<dbReference type="GO" id="GO:0006412">
    <property type="term" value="P:translation"/>
    <property type="evidence" value="ECO:0007669"/>
    <property type="project" value="InterPro"/>
</dbReference>
<evidence type="ECO:0000256" key="1">
    <source>
        <dbReference type="ARBA" id="ARBA00010528"/>
    </source>
</evidence>
<dbReference type="EMBL" id="DF196775">
    <property type="protein sequence ID" value="GAC73667.1"/>
    <property type="molecule type" value="Genomic_DNA"/>
</dbReference>
<feature type="compositionally biased region" description="Pro residues" evidence="5">
    <location>
        <begin position="486"/>
        <end position="505"/>
    </location>
</feature>
<sequence>MCISPIPNSLHASIEIQARFDHRCGWERVRMGIFDFFEGRHCLQHELRDLLTLAVFPSYLRFVVVTNLFACPITKDKDNMASLPSSKALASMASLRSALQSIQPVAARAAASPSHLRRAAASSSLHTSATMYNSASSSTASAASDVASSSSMPLGEQQPESHASQFEFGGETYEIPAFDEGDLVAVPNKAPIVHVKLSELRKGSRPSGVPAKAYVPLSAHVFDAPARRDVIHSAVVYYLDAQRSGTASTKGRSDVRGSMRKLRPQKGSGQARLGTMSNPMLRGGAVAHGPRPRDHSTKLPRRVRELALRSALSSKWRQGDLLVVDNLDWTPPPGSTGPLARLLGSKGWSDALFLTAPRNPQPSIRALIKDARPSSADPVYDEQQKLDHQQSIRNFVLASGNLPHVELIELDALTEEYRENIAKTSEDKKKPGELHAYEVLRRNKVICDLGAVEWLEEKLGGAIFHEEADIELEAEQAQESTSEPQPAQPVEPIQPAPEAQPTPSA</sequence>
<dbReference type="PANTHER" id="PTHR10746">
    <property type="entry name" value="50S RIBOSOMAL PROTEIN L4"/>
    <property type="match status" value="1"/>
</dbReference>
<evidence type="ECO:0000313" key="6">
    <source>
        <dbReference type="EMBL" id="GAC73667.1"/>
    </source>
</evidence>
<protein>
    <recommendedName>
        <fullName evidence="4">Large ribosomal subunit protein uL4m</fullName>
    </recommendedName>
</protein>
<feature type="region of interest" description="Disordered" evidence="5">
    <location>
        <begin position="466"/>
        <end position="505"/>
    </location>
</feature>
<dbReference type="STRING" id="1151754.M9MEQ6"/>
<keyword evidence="3" id="KW-0687">Ribonucleoprotein</keyword>
<dbReference type="GO" id="GO:0005840">
    <property type="term" value="C:ribosome"/>
    <property type="evidence" value="ECO:0007669"/>
    <property type="project" value="UniProtKB-KW"/>
</dbReference>
<dbReference type="NCBIfam" id="TIGR03953">
    <property type="entry name" value="rplD_bact"/>
    <property type="match status" value="1"/>
</dbReference>
<dbReference type="SUPFAM" id="SSF52166">
    <property type="entry name" value="Ribosomal protein L4"/>
    <property type="match status" value="1"/>
</dbReference>
<dbReference type="GO" id="GO:0003735">
    <property type="term" value="F:structural constituent of ribosome"/>
    <property type="evidence" value="ECO:0007669"/>
    <property type="project" value="InterPro"/>
</dbReference>
<proteinExistence type="inferred from homology"/>
<dbReference type="PANTHER" id="PTHR10746:SF6">
    <property type="entry name" value="LARGE RIBOSOMAL SUBUNIT PROTEIN UL4M"/>
    <property type="match status" value="1"/>
</dbReference>
<evidence type="ECO:0000256" key="4">
    <source>
        <dbReference type="ARBA" id="ARBA00040565"/>
    </source>
</evidence>
<evidence type="ECO:0000256" key="3">
    <source>
        <dbReference type="ARBA" id="ARBA00023274"/>
    </source>
</evidence>
<dbReference type="Proteomes" id="UP000011976">
    <property type="component" value="Unassembled WGS sequence"/>
</dbReference>
<dbReference type="InterPro" id="IPR023574">
    <property type="entry name" value="Ribosomal_uL4_dom_sf"/>
</dbReference>
<keyword evidence="2 6" id="KW-0689">Ribosomal protein</keyword>
<comment type="similarity">
    <text evidence="1">Belongs to the universal ribosomal protein uL4 family.</text>
</comment>
<dbReference type="AlphaFoldDB" id="M9MEQ6"/>
<gene>
    <name evidence="6" type="ORF">PANT_9c00241</name>
</gene>
<evidence type="ECO:0000313" key="7">
    <source>
        <dbReference type="Proteomes" id="UP000011976"/>
    </source>
</evidence>
<dbReference type="Pfam" id="PF00573">
    <property type="entry name" value="Ribosomal_L4"/>
    <property type="match status" value="1"/>
</dbReference>
<dbReference type="InterPro" id="IPR013005">
    <property type="entry name" value="Ribosomal_uL4-like"/>
</dbReference>
<name>M9MEQ6_PSEA3</name>
<dbReference type="Gene3D" id="3.40.1370.10">
    <property type="match status" value="1"/>
</dbReference>
<evidence type="ECO:0000256" key="2">
    <source>
        <dbReference type="ARBA" id="ARBA00022980"/>
    </source>
</evidence>
<dbReference type="OrthoDB" id="275876at2759"/>
<accession>M9MEQ6</accession>